<evidence type="ECO:0000256" key="1">
    <source>
        <dbReference type="SAM" id="MobiDB-lite"/>
    </source>
</evidence>
<dbReference type="InterPro" id="IPR052344">
    <property type="entry name" value="Transposase-related"/>
</dbReference>
<evidence type="ECO:0000313" key="3">
    <source>
        <dbReference type="EMBL" id="EDQ04328.1"/>
    </source>
</evidence>
<dbReference type="Pfam" id="PF13007">
    <property type="entry name" value="LZ_Tnp_IS66"/>
    <property type="match status" value="1"/>
</dbReference>
<feature type="region of interest" description="Disordered" evidence="1">
    <location>
        <begin position="94"/>
        <end position="113"/>
    </location>
</feature>
<gene>
    <name evidence="3" type="ORF">OIHEL45_15404</name>
</gene>
<sequence>MSNLPPIDLSAIPESQREAVLAVLRENKSLKQETTGLQTKTSELEVLVKRLEHLIAELKNATHGKRSEKLSEDERQLAFEDLEVAVAEVETQQAEQTFSEARPRKAARRNRGNLPADLPRVERVVEPQSLNCPCGCARCTYSEDRTERWISSSAAACHRHVAQYAASALSITQPCSAYLIERVRLRVPSHMCWSANSQTTAVVSPKPNLARSGVDIHVALWQIGSAQRLSILALSWTAWLSI</sequence>
<dbReference type="EMBL" id="ABID01000004">
    <property type="protein sequence ID" value="EDQ04328.1"/>
    <property type="molecule type" value="Genomic_DNA"/>
</dbReference>
<evidence type="ECO:0000313" key="4">
    <source>
        <dbReference type="Proteomes" id="UP000003257"/>
    </source>
</evidence>
<dbReference type="PANTHER" id="PTHR33678">
    <property type="entry name" value="BLL1576 PROTEIN"/>
    <property type="match status" value="1"/>
</dbReference>
<dbReference type="InterPro" id="IPR024463">
    <property type="entry name" value="Transposase_TnpC_homeodom"/>
</dbReference>
<feature type="domain" description="Transposase TnpC homeodomain" evidence="2">
    <location>
        <begin position="50"/>
        <end position="122"/>
    </location>
</feature>
<name>A0ABP2D9B0_9RHOB</name>
<dbReference type="Proteomes" id="UP000003257">
    <property type="component" value="Unassembled WGS sequence"/>
</dbReference>
<keyword evidence="4" id="KW-1185">Reference proteome</keyword>
<dbReference type="PANTHER" id="PTHR33678:SF1">
    <property type="entry name" value="BLL1576 PROTEIN"/>
    <property type="match status" value="1"/>
</dbReference>
<reference evidence="3 4" key="1">
    <citation type="submission" date="2007-11" db="EMBL/GenBank/DDBJ databases">
        <authorList>
            <person name="Wagner-Dobler I."/>
            <person name="Ferriera S."/>
            <person name="Johnson J."/>
            <person name="Kravitz S."/>
            <person name="Beeson K."/>
            <person name="Sutton G."/>
            <person name="Rogers Y.-H."/>
            <person name="Friedman R."/>
            <person name="Frazier M."/>
            <person name="Venter J.C."/>
        </authorList>
    </citation>
    <scope>NUCLEOTIDE SEQUENCE [LARGE SCALE GENOMIC DNA]</scope>
    <source>
        <strain evidence="3 4">HEL-45</strain>
    </source>
</reference>
<organism evidence="3 4">
    <name type="scientific">Sulfitobacter indolifex HEL-45</name>
    <dbReference type="NCBI Taxonomy" id="391624"/>
    <lineage>
        <taxon>Bacteria</taxon>
        <taxon>Pseudomonadati</taxon>
        <taxon>Pseudomonadota</taxon>
        <taxon>Alphaproteobacteria</taxon>
        <taxon>Rhodobacterales</taxon>
        <taxon>Roseobacteraceae</taxon>
        <taxon>Sulfitobacter</taxon>
    </lineage>
</organism>
<proteinExistence type="predicted"/>
<comment type="caution">
    <text evidence="3">The sequence shown here is derived from an EMBL/GenBank/DDBJ whole genome shotgun (WGS) entry which is preliminary data.</text>
</comment>
<protein>
    <submittedName>
        <fullName evidence="3">Transposase</fullName>
    </submittedName>
</protein>
<accession>A0ABP2D9B0</accession>
<evidence type="ECO:0000259" key="2">
    <source>
        <dbReference type="Pfam" id="PF13007"/>
    </source>
</evidence>